<evidence type="ECO:0000256" key="3">
    <source>
        <dbReference type="ARBA" id="ARBA00029638"/>
    </source>
</evidence>
<dbReference type="AlphaFoldDB" id="A0A2I0CM32"/>
<evidence type="ECO:0000256" key="2">
    <source>
        <dbReference type="ARBA" id="ARBA00022481"/>
    </source>
</evidence>
<dbReference type="Pfam" id="PF00114">
    <property type="entry name" value="Pilin"/>
    <property type="match status" value="1"/>
</dbReference>
<dbReference type="GO" id="GO:0043107">
    <property type="term" value="P:type IV pilus-dependent motility"/>
    <property type="evidence" value="ECO:0007669"/>
    <property type="project" value="TreeGrafter"/>
</dbReference>
<evidence type="ECO:0000313" key="7">
    <source>
        <dbReference type="Proteomes" id="UP000242861"/>
    </source>
</evidence>
<accession>A0A2I0CM32</accession>
<comment type="similarity">
    <text evidence="1 4">Belongs to the N-Me-Phe pilin family.</text>
</comment>
<gene>
    <name evidence="6" type="ORF">CW360_14765</name>
</gene>
<dbReference type="Pfam" id="PF07963">
    <property type="entry name" value="N_methyl"/>
    <property type="match status" value="1"/>
</dbReference>
<keyword evidence="4" id="KW-0281">Fimbrium</keyword>
<sequence>MKAQLQKGFTLIELMIVVAIIGILAAVALPAYQDYTVRSNAAAALAEITPAKIGFEQALNEGKTPSTTATDQGYIGVGASTSYCAVGLTTTAPYAITCTTQGGNADKFNKKEIKLTRTADGVWACTSTLDAKFKPGKCS</sequence>
<dbReference type="InterPro" id="IPR001082">
    <property type="entry name" value="Pilin"/>
</dbReference>
<dbReference type="GO" id="GO:0044096">
    <property type="term" value="C:type IV pilus"/>
    <property type="evidence" value="ECO:0007669"/>
    <property type="project" value="TreeGrafter"/>
</dbReference>
<dbReference type="PANTHER" id="PTHR30093">
    <property type="entry name" value="GENERAL SECRETION PATHWAY PROTEIN G"/>
    <property type="match status" value="1"/>
</dbReference>
<keyword evidence="2" id="KW-0488">Methylation</keyword>
<keyword evidence="5" id="KW-1133">Transmembrane helix</keyword>
<dbReference type="SUPFAM" id="SSF54523">
    <property type="entry name" value="Pili subunits"/>
    <property type="match status" value="1"/>
</dbReference>
<dbReference type="PROSITE" id="PS00409">
    <property type="entry name" value="PROKAR_NTER_METHYL"/>
    <property type="match status" value="1"/>
</dbReference>
<comment type="caution">
    <text evidence="6">The sequence shown here is derived from an EMBL/GenBank/DDBJ whole genome shotgun (WGS) entry which is preliminary data.</text>
</comment>
<evidence type="ECO:0000313" key="6">
    <source>
        <dbReference type="EMBL" id="PKF70208.1"/>
    </source>
</evidence>
<protein>
    <recommendedName>
        <fullName evidence="3">Pilin</fullName>
    </recommendedName>
</protein>
<evidence type="ECO:0000256" key="4">
    <source>
        <dbReference type="RuleBase" id="RU000389"/>
    </source>
</evidence>
<dbReference type="PANTHER" id="PTHR30093:SF34">
    <property type="entry name" value="PREPILIN PEPTIDASE-DEPENDENT PROTEIN D"/>
    <property type="match status" value="1"/>
</dbReference>
<feature type="transmembrane region" description="Helical" evidence="5">
    <location>
        <begin position="12"/>
        <end position="32"/>
    </location>
</feature>
<dbReference type="InterPro" id="IPR045584">
    <property type="entry name" value="Pilin-like"/>
</dbReference>
<organism evidence="6 7">
    <name type="scientific">Pseudomonas fluvialis</name>
    <dbReference type="NCBI Taxonomy" id="1793966"/>
    <lineage>
        <taxon>Bacteria</taxon>
        <taxon>Pseudomonadati</taxon>
        <taxon>Pseudomonadota</taxon>
        <taxon>Gammaproteobacteria</taxon>
        <taxon>Pseudomonadales</taxon>
        <taxon>Pseudomonadaceae</taxon>
        <taxon>Pseudomonas</taxon>
    </lineage>
</organism>
<evidence type="ECO:0000256" key="1">
    <source>
        <dbReference type="ARBA" id="ARBA00005233"/>
    </source>
</evidence>
<name>A0A2I0CM32_9PSED</name>
<dbReference type="Proteomes" id="UP000242861">
    <property type="component" value="Unassembled WGS sequence"/>
</dbReference>
<dbReference type="InterPro" id="IPR012902">
    <property type="entry name" value="N_methyl_site"/>
</dbReference>
<proteinExistence type="inferred from homology"/>
<dbReference type="NCBIfam" id="TIGR02532">
    <property type="entry name" value="IV_pilin_GFxxxE"/>
    <property type="match status" value="1"/>
</dbReference>
<reference evidence="7" key="1">
    <citation type="submission" date="2017-12" db="EMBL/GenBank/DDBJ databases">
        <authorList>
            <person name="Yu X.-Y."/>
        </authorList>
    </citation>
    <scope>NUCLEOTIDE SEQUENCE [LARGE SCALE GENOMIC DNA]</scope>
    <source>
        <strain evidence="7">ZYSR67-Z</strain>
    </source>
</reference>
<dbReference type="EMBL" id="PIYS01000028">
    <property type="protein sequence ID" value="PKF70208.1"/>
    <property type="molecule type" value="Genomic_DNA"/>
</dbReference>
<dbReference type="RefSeq" id="WP_101194234.1">
    <property type="nucleotide sequence ID" value="NZ_PIYS01000028.1"/>
</dbReference>
<evidence type="ECO:0000256" key="5">
    <source>
        <dbReference type="SAM" id="Phobius"/>
    </source>
</evidence>
<dbReference type="Gene3D" id="3.30.700.10">
    <property type="entry name" value="Glycoprotein, Type 4 Pilin"/>
    <property type="match status" value="1"/>
</dbReference>
<keyword evidence="5" id="KW-0472">Membrane</keyword>
<dbReference type="GO" id="GO:0007155">
    <property type="term" value="P:cell adhesion"/>
    <property type="evidence" value="ECO:0007669"/>
    <property type="project" value="InterPro"/>
</dbReference>
<keyword evidence="5" id="KW-0812">Transmembrane</keyword>